<comment type="caution">
    <text evidence="2">The sequence shown here is derived from an EMBL/GenBank/DDBJ whole genome shotgun (WGS) entry which is preliminary data.</text>
</comment>
<reference evidence="2 3" key="1">
    <citation type="journal article" date="2014" name="Int. J. Syst. Evol. Microbiol.">
        <title>Solimonas terrae sp. nov., isolated from soil.</title>
        <authorList>
            <person name="Kim S.J."/>
            <person name="Moon J.Y."/>
            <person name="Weon H.Y."/>
            <person name="Ahn J.H."/>
            <person name="Chen W.M."/>
            <person name="Kwon S.W."/>
        </authorList>
    </citation>
    <scope>NUCLEOTIDE SEQUENCE [LARGE SCALE GENOMIC DNA]</scope>
    <source>
        <strain evidence="2 3">KIS83-12</strain>
    </source>
</reference>
<proteinExistence type="predicted"/>
<sequence length="296" mass="29858">MGSELMMDAGISGKTKAMILGGVVVVFALTIGILTHTGKAAAKPKPAAVQNAQAPLPAPVAAPATSDTQLADNEMIPQAAAPAPDGAASSSEPTTVAASPETDAAAQVAVSAPGSTTSVGSATGSQIATDAATSPASASPSSNVQDTGSWGQASLDDQHTDRAEQEVAARAPVSQPRSAVRPPPPPAIDALQPWWRAPAKAQGFNVQYVGQAANEKALVFRFSNNIADPHQAAQHIRVTDDKGEAANGVWVAGNNPYVLVYQGVMPGRYTVSIDPALSSVGGAKLGASLQGPVYVN</sequence>
<evidence type="ECO:0000313" key="2">
    <source>
        <dbReference type="EMBL" id="NGY06620.1"/>
    </source>
</evidence>
<evidence type="ECO:0000256" key="1">
    <source>
        <dbReference type="SAM" id="MobiDB-lite"/>
    </source>
</evidence>
<organism evidence="2 3">
    <name type="scientific">Solimonas terrae</name>
    <dbReference type="NCBI Taxonomy" id="1396819"/>
    <lineage>
        <taxon>Bacteria</taxon>
        <taxon>Pseudomonadati</taxon>
        <taxon>Pseudomonadota</taxon>
        <taxon>Gammaproteobacteria</taxon>
        <taxon>Nevskiales</taxon>
        <taxon>Nevskiaceae</taxon>
        <taxon>Solimonas</taxon>
    </lineage>
</organism>
<feature type="compositionally biased region" description="Polar residues" evidence="1">
    <location>
        <begin position="143"/>
        <end position="152"/>
    </location>
</feature>
<evidence type="ECO:0000313" key="3">
    <source>
        <dbReference type="Proteomes" id="UP000472676"/>
    </source>
</evidence>
<feature type="compositionally biased region" description="Basic and acidic residues" evidence="1">
    <location>
        <begin position="156"/>
        <end position="167"/>
    </location>
</feature>
<accession>A0A6M2BWA2</accession>
<dbReference type="RefSeq" id="WP_166260580.1">
    <property type="nucleotide sequence ID" value="NZ_JAAMOW010000010.1"/>
</dbReference>
<feature type="compositionally biased region" description="Low complexity" evidence="1">
    <location>
        <begin position="110"/>
        <end position="142"/>
    </location>
</feature>
<gene>
    <name evidence="2" type="ORF">G7Y85_17735</name>
</gene>
<protein>
    <submittedName>
        <fullName evidence="2">Uncharacterized protein</fullName>
    </submittedName>
</protein>
<dbReference type="EMBL" id="JAAMOW010000010">
    <property type="protein sequence ID" value="NGY06620.1"/>
    <property type="molecule type" value="Genomic_DNA"/>
</dbReference>
<dbReference type="Proteomes" id="UP000472676">
    <property type="component" value="Unassembled WGS sequence"/>
</dbReference>
<dbReference type="AlphaFoldDB" id="A0A6M2BWA2"/>
<feature type="compositionally biased region" description="Low complexity" evidence="1">
    <location>
        <begin position="80"/>
        <end position="91"/>
    </location>
</feature>
<keyword evidence="3" id="KW-1185">Reference proteome</keyword>
<name>A0A6M2BWA2_9GAMM</name>
<feature type="region of interest" description="Disordered" evidence="1">
    <location>
        <begin position="80"/>
        <end position="189"/>
    </location>
</feature>